<reference evidence="3" key="1">
    <citation type="submission" date="2017-02" db="EMBL/GenBank/DDBJ databases">
        <authorList>
            <person name="Varghese N."/>
            <person name="Submissions S."/>
        </authorList>
    </citation>
    <scope>NUCLEOTIDE SEQUENCE [LARGE SCALE GENOMIC DNA]</scope>
    <source>
        <strain evidence="3">ATCC BAA-34</strain>
    </source>
</reference>
<evidence type="ECO:0000313" key="2">
    <source>
        <dbReference type="EMBL" id="SJZ51965.1"/>
    </source>
</evidence>
<dbReference type="STRING" id="115783.SAMN02745119_00865"/>
<dbReference type="Proteomes" id="UP000190102">
    <property type="component" value="Unassembled WGS sequence"/>
</dbReference>
<proteinExistence type="predicted"/>
<sequence>MRNIYKKDPASLAVMAITLILFISALFTTGFTHDLLLETGVFLVSVKLVIMNYKNGVTADAIQTQLKEIKELLIKQ</sequence>
<dbReference type="RefSeq" id="WP_078789148.1">
    <property type="nucleotide sequence ID" value="NZ_FUWR01000002.1"/>
</dbReference>
<dbReference type="OrthoDB" id="598451at2"/>
<keyword evidence="1" id="KW-0472">Membrane</keyword>
<organism evidence="2 3">
    <name type="scientific">Trichlorobacter thiogenes</name>
    <dbReference type="NCBI Taxonomy" id="115783"/>
    <lineage>
        <taxon>Bacteria</taxon>
        <taxon>Pseudomonadati</taxon>
        <taxon>Thermodesulfobacteriota</taxon>
        <taxon>Desulfuromonadia</taxon>
        <taxon>Geobacterales</taxon>
        <taxon>Geobacteraceae</taxon>
        <taxon>Trichlorobacter</taxon>
    </lineage>
</organism>
<keyword evidence="1" id="KW-0812">Transmembrane</keyword>
<evidence type="ECO:0000256" key="1">
    <source>
        <dbReference type="SAM" id="Phobius"/>
    </source>
</evidence>
<evidence type="ECO:0000313" key="3">
    <source>
        <dbReference type="Proteomes" id="UP000190102"/>
    </source>
</evidence>
<dbReference type="EMBL" id="FUWR01000002">
    <property type="protein sequence ID" value="SJZ51965.1"/>
    <property type="molecule type" value="Genomic_DNA"/>
</dbReference>
<dbReference type="AlphaFoldDB" id="A0A1T4LB50"/>
<accession>A0A1T4LB50</accession>
<name>A0A1T4LB50_9BACT</name>
<protein>
    <submittedName>
        <fullName evidence="2">Uncharacterized protein</fullName>
    </submittedName>
</protein>
<keyword evidence="3" id="KW-1185">Reference proteome</keyword>
<feature type="transmembrane region" description="Helical" evidence="1">
    <location>
        <begin position="12"/>
        <end position="29"/>
    </location>
</feature>
<feature type="transmembrane region" description="Helical" evidence="1">
    <location>
        <begin position="35"/>
        <end position="53"/>
    </location>
</feature>
<gene>
    <name evidence="2" type="ORF">SAMN02745119_00865</name>
</gene>
<keyword evidence="1" id="KW-1133">Transmembrane helix</keyword>